<dbReference type="Pfam" id="PF00675">
    <property type="entry name" value="Peptidase_M16"/>
    <property type="match status" value="1"/>
</dbReference>
<dbReference type="Pfam" id="PF05193">
    <property type="entry name" value="Peptidase_M16_C"/>
    <property type="match status" value="1"/>
</dbReference>
<dbReference type="Gene3D" id="3.30.830.10">
    <property type="entry name" value="Metalloenzyme, LuxS/M16 peptidase-like"/>
    <property type="match status" value="2"/>
</dbReference>
<evidence type="ECO:0000313" key="4">
    <source>
        <dbReference type="Proteomes" id="UP000432715"/>
    </source>
</evidence>
<dbReference type="InterPro" id="IPR007863">
    <property type="entry name" value="Peptidase_M16_C"/>
</dbReference>
<dbReference type="GO" id="GO:0046872">
    <property type="term" value="F:metal ion binding"/>
    <property type="evidence" value="ECO:0007669"/>
    <property type="project" value="InterPro"/>
</dbReference>
<dbReference type="InterPro" id="IPR011765">
    <property type="entry name" value="Pept_M16_N"/>
</dbReference>
<keyword evidence="4" id="KW-1185">Reference proteome</keyword>
<evidence type="ECO:0000313" key="3">
    <source>
        <dbReference type="EMBL" id="KAB3538600.1"/>
    </source>
</evidence>
<dbReference type="SUPFAM" id="SSF63411">
    <property type="entry name" value="LuxS/MPP-like metallohydrolase"/>
    <property type="match status" value="2"/>
</dbReference>
<dbReference type="EMBL" id="WBZC01000004">
    <property type="protein sequence ID" value="KAB3538600.1"/>
    <property type="molecule type" value="Genomic_DNA"/>
</dbReference>
<dbReference type="PANTHER" id="PTHR11851">
    <property type="entry name" value="METALLOPROTEASE"/>
    <property type="match status" value="1"/>
</dbReference>
<sequence length="439" mass="51687">MDYTEIRGEAVNESIYNKRLNNGLEVFFMPKKGYSKQYAIFATKFGSNDLKFKKLHDKEVIEVPEGIAHFLEHKLFEEPNGNAFDRFAPLGANVNAYTNFNITAYYFTSTDNFYENLKNLIEFVQQPYFTDENVEKEKGIITQEIKMYQDNPQWRVIFNFLKAMYHQHPVRKDIAGTVESIGKTTKEDLYKCFNTFYHPSNMILLVSGDLKKEEVFSRVEEFFDDEKPMEPAKLVRYYPDEPSHVKNQYIEDNLYVSTPMFYLGYKRIPKAAEENQISLLKEEAMLKILLDMIFHKATDLYQGLYNEGLIDQSFYADYVCEPDYGHSIISGESKDPQRVKETINKWILSLKKNGLKEEDFIRVKRKQIGENISHYNSIEYVGNTFASYHFKNLNFLDYINILKAVRFEEVQQQLKNHFNEERQVLSIIKPLDRSSNIDN</sequence>
<feature type="domain" description="Peptidase M16 C-terminal" evidence="2">
    <location>
        <begin position="185"/>
        <end position="365"/>
    </location>
</feature>
<dbReference type="AlphaFoldDB" id="A0A6I0F7H1"/>
<dbReference type="InterPro" id="IPR050361">
    <property type="entry name" value="MPP/UQCRC_Complex"/>
</dbReference>
<protein>
    <submittedName>
        <fullName evidence="3">Insulinase family protein</fullName>
    </submittedName>
</protein>
<organism evidence="3 4">
    <name type="scientific">Alkaliphilus pronyensis</name>
    <dbReference type="NCBI Taxonomy" id="1482732"/>
    <lineage>
        <taxon>Bacteria</taxon>
        <taxon>Bacillati</taxon>
        <taxon>Bacillota</taxon>
        <taxon>Clostridia</taxon>
        <taxon>Peptostreptococcales</taxon>
        <taxon>Natronincolaceae</taxon>
        <taxon>Alkaliphilus</taxon>
    </lineage>
</organism>
<name>A0A6I0F7H1_9FIRM</name>
<dbReference type="OrthoDB" id="9811314at2"/>
<dbReference type="Proteomes" id="UP000432715">
    <property type="component" value="Unassembled WGS sequence"/>
</dbReference>
<dbReference type="RefSeq" id="WP_151859827.1">
    <property type="nucleotide sequence ID" value="NZ_WBZC01000004.1"/>
</dbReference>
<comment type="caution">
    <text evidence="3">The sequence shown here is derived from an EMBL/GenBank/DDBJ whole genome shotgun (WGS) entry which is preliminary data.</text>
</comment>
<reference evidence="3 4" key="1">
    <citation type="submission" date="2019-10" db="EMBL/GenBank/DDBJ databases">
        <title>Alkaliphilus serpentinus sp. nov. and Alkaliphilus pronyensis sp. nov., two novel anaerobic alkaliphilic species isolated from the serpentinized-hosted hydrothermal field of the Prony Bay (New Caledonia).</title>
        <authorList>
            <person name="Postec A."/>
        </authorList>
    </citation>
    <scope>NUCLEOTIDE SEQUENCE [LARGE SCALE GENOMIC DNA]</scope>
    <source>
        <strain evidence="3 4">LacV</strain>
    </source>
</reference>
<accession>A0A6I0F7H1</accession>
<evidence type="ECO:0000259" key="2">
    <source>
        <dbReference type="Pfam" id="PF05193"/>
    </source>
</evidence>
<feature type="domain" description="Peptidase M16 N-terminal" evidence="1">
    <location>
        <begin position="65"/>
        <end position="177"/>
    </location>
</feature>
<dbReference type="NCBIfam" id="NF047421">
    <property type="entry name" value="YfmH_fam"/>
    <property type="match status" value="1"/>
</dbReference>
<dbReference type="InterPro" id="IPR011249">
    <property type="entry name" value="Metalloenz_LuxS/M16"/>
</dbReference>
<proteinExistence type="predicted"/>
<gene>
    <name evidence="3" type="ORF">F8154_01525</name>
</gene>
<dbReference type="PANTHER" id="PTHR11851:SF134">
    <property type="entry name" value="ZINC-DEPENDENT PROTEASE"/>
    <property type="match status" value="1"/>
</dbReference>
<evidence type="ECO:0000259" key="1">
    <source>
        <dbReference type="Pfam" id="PF00675"/>
    </source>
</evidence>